<comment type="caution">
    <text evidence="1">The sequence shown here is derived from an EMBL/GenBank/DDBJ whole genome shotgun (WGS) entry which is preliminary data.</text>
</comment>
<evidence type="ECO:0000313" key="1">
    <source>
        <dbReference type="EMBL" id="KAK8508684.1"/>
    </source>
</evidence>
<dbReference type="EMBL" id="JBBPBM010000098">
    <property type="protein sequence ID" value="KAK8508684.1"/>
    <property type="molecule type" value="Genomic_DNA"/>
</dbReference>
<evidence type="ECO:0000313" key="2">
    <source>
        <dbReference type="Proteomes" id="UP001472677"/>
    </source>
</evidence>
<protein>
    <submittedName>
        <fullName evidence="1">Uncharacterized protein</fullName>
    </submittedName>
</protein>
<reference evidence="1 2" key="1">
    <citation type="journal article" date="2024" name="G3 (Bethesda)">
        <title>Genome assembly of Hibiscus sabdariffa L. provides insights into metabolisms of medicinal natural products.</title>
        <authorList>
            <person name="Kim T."/>
        </authorList>
    </citation>
    <scope>NUCLEOTIDE SEQUENCE [LARGE SCALE GENOMIC DNA]</scope>
    <source>
        <strain evidence="1">TK-2024</strain>
        <tissue evidence="1">Old leaves</tissue>
    </source>
</reference>
<accession>A0ABR2BNH1</accession>
<name>A0ABR2BNH1_9ROSI</name>
<keyword evidence="2" id="KW-1185">Reference proteome</keyword>
<dbReference type="Proteomes" id="UP001472677">
    <property type="component" value="Unassembled WGS sequence"/>
</dbReference>
<organism evidence="1 2">
    <name type="scientific">Hibiscus sabdariffa</name>
    <name type="common">roselle</name>
    <dbReference type="NCBI Taxonomy" id="183260"/>
    <lineage>
        <taxon>Eukaryota</taxon>
        <taxon>Viridiplantae</taxon>
        <taxon>Streptophyta</taxon>
        <taxon>Embryophyta</taxon>
        <taxon>Tracheophyta</taxon>
        <taxon>Spermatophyta</taxon>
        <taxon>Magnoliopsida</taxon>
        <taxon>eudicotyledons</taxon>
        <taxon>Gunneridae</taxon>
        <taxon>Pentapetalae</taxon>
        <taxon>rosids</taxon>
        <taxon>malvids</taxon>
        <taxon>Malvales</taxon>
        <taxon>Malvaceae</taxon>
        <taxon>Malvoideae</taxon>
        <taxon>Hibiscus</taxon>
    </lineage>
</organism>
<proteinExistence type="predicted"/>
<gene>
    <name evidence="1" type="ORF">V6N12_032679</name>
</gene>
<sequence length="113" mass="12922">MVGQLNEPELWCVCPQVDVNVFHFEIEANQMRMEDIVMNDNMGDGSHTDSRYFRAGIIHHNGTARIVRNASDIVLTFMSPNATSIIEERLKNKDEIVGYEEDIIKDLDKIIKA</sequence>